<dbReference type="AlphaFoldDB" id="A0A6I6NEX6"/>
<sequence>MLRNASSDAPRWAVRAAYAVPLVTLPSGLWRLALAAGLPVASEPLRTGWGVAYVLTLTAVTEGLALLTLGLVQPWGEVVPRWIPLIGGRPVRPLAAVVPALVGAFLLFVLSLVVGFVQGRNLADGVLTHSRAQSVLLVVCYTPLLAWAPLLAVSAIAYHRRRRTVAALVPEGALEHG</sequence>
<dbReference type="EMBL" id="CP047020">
    <property type="protein sequence ID" value="QHA06577.1"/>
    <property type="molecule type" value="Genomic_DNA"/>
</dbReference>
<feature type="transmembrane region" description="Helical" evidence="1">
    <location>
        <begin position="50"/>
        <end position="72"/>
    </location>
</feature>
<dbReference type="Proteomes" id="UP000436138">
    <property type="component" value="Chromosome"/>
</dbReference>
<gene>
    <name evidence="2" type="ORF">GQF42_27795</name>
</gene>
<evidence type="ECO:0000256" key="1">
    <source>
        <dbReference type="SAM" id="Phobius"/>
    </source>
</evidence>
<feature type="transmembrane region" description="Helical" evidence="1">
    <location>
        <begin position="93"/>
        <end position="116"/>
    </location>
</feature>
<keyword evidence="1" id="KW-0472">Membrane</keyword>
<reference evidence="2 3" key="1">
    <citation type="submission" date="2019-12" db="EMBL/GenBank/DDBJ databases">
        <title>Streptomyces sp. strain T44 isolated from rhizosphere soil of Broussonetia papyrifera.</title>
        <authorList>
            <person name="Mo P."/>
        </authorList>
    </citation>
    <scope>NUCLEOTIDE SEQUENCE [LARGE SCALE GENOMIC DNA]</scope>
    <source>
        <strain evidence="2 3">T44</strain>
    </source>
</reference>
<evidence type="ECO:0000313" key="2">
    <source>
        <dbReference type="EMBL" id="QHA06577.1"/>
    </source>
</evidence>
<accession>A0A6I6NEX6</accession>
<proteinExistence type="predicted"/>
<keyword evidence="3" id="KW-1185">Reference proteome</keyword>
<feature type="transmembrane region" description="Helical" evidence="1">
    <location>
        <begin position="12"/>
        <end position="30"/>
    </location>
</feature>
<name>A0A6I6NEX6_9ACTN</name>
<dbReference type="RefSeq" id="WP_158924280.1">
    <property type="nucleotide sequence ID" value="NZ_CP047020.1"/>
</dbReference>
<organism evidence="2 3">
    <name type="scientific">Streptomyces broussonetiae</name>
    <dbReference type="NCBI Taxonomy" id="2686304"/>
    <lineage>
        <taxon>Bacteria</taxon>
        <taxon>Bacillati</taxon>
        <taxon>Actinomycetota</taxon>
        <taxon>Actinomycetes</taxon>
        <taxon>Kitasatosporales</taxon>
        <taxon>Streptomycetaceae</taxon>
        <taxon>Streptomyces</taxon>
    </lineage>
</organism>
<feature type="transmembrane region" description="Helical" evidence="1">
    <location>
        <begin position="136"/>
        <end position="158"/>
    </location>
</feature>
<dbReference type="KEGG" id="sbro:GQF42_27795"/>
<keyword evidence="1" id="KW-1133">Transmembrane helix</keyword>
<protein>
    <submittedName>
        <fullName evidence="2">Uncharacterized protein</fullName>
    </submittedName>
</protein>
<keyword evidence="1" id="KW-0812">Transmembrane</keyword>
<evidence type="ECO:0000313" key="3">
    <source>
        <dbReference type="Proteomes" id="UP000436138"/>
    </source>
</evidence>